<evidence type="ECO:0000256" key="1">
    <source>
        <dbReference type="SAM" id="MobiDB-lite"/>
    </source>
</evidence>
<feature type="compositionally biased region" description="Basic residues" evidence="1">
    <location>
        <begin position="42"/>
        <end position="57"/>
    </location>
</feature>
<organism evidence="2 3">
    <name type="scientific">Sphaerobolus stellatus (strain SS14)</name>
    <dbReference type="NCBI Taxonomy" id="990650"/>
    <lineage>
        <taxon>Eukaryota</taxon>
        <taxon>Fungi</taxon>
        <taxon>Dikarya</taxon>
        <taxon>Basidiomycota</taxon>
        <taxon>Agaricomycotina</taxon>
        <taxon>Agaricomycetes</taxon>
        <taxon>Phallomycetidae</taxon>
        <taxon>Geastrales</taxon>
        <taxon>Sphaerobolaceae</taxon>
        <taxon>Sphaerobolus</taxon>
    </lineage>
</organism>
<dbReference type="AlphaFoldDB" id="A0A0C9V084"/>
<protein>
    <submittedName>
        <fullName evidence="2">Uncharacterized protein</fullName>
    </submittedName>
</protein>
<gene>
    <name evidence="2" type="ORF">M422DRAFT_262964</name>
</gene>
<feature type="region of interest" description="Disordered" evidence="1">
    <location>
        <begin position="1"/>
        <end position="84"/>
    </location>
</feature>
<evidence type="ECO:0000313" key="2">
    <source>
        <dbReference type="EMBL" id="KIJ35002.1"/>
    </source>
</evidence>
<sequence length="146" mass="16562">MSARPPPPLPANRWHAPGYSSVMQTPACQPALSPLNHLYAPKSRRRRHRKSHRRKDRPKKDALSGVRKCQEAWSDLRERRDTSRGVPHFPLFHARQNGSPTVRVSLAIPTKSLSWALARGDNDRDRIEKGYCSTQGPLPRGSMGKR</sequence>
<accession>A0A0C9V084</accession>
<feature type="region of interest" description="Disordered" evidence="1">
    <location>
        <begin position="126"/>
        <end position="146"/>
    </location>
</feature>
<reference evidence="2 3" key="1">
    <citation type="submission" date="2014-06" db="EMBL/GenBank/DDBJ databases">
        <title>Evolutionary Origins and Diversification of the Mycorrhizal Mutualists.</title>
        <authorList>
            <consortium name="DOE Joint Genome Institute"/>
            <consortium name="Mycorrhizal Genomics Consortium"/>
            <person name="Kohler A."/>
            <person name="Kuo A."/>
            <person name="Nagy L.G."/>
            <person name="Floudas D."/>
            <person name="Copeland A."/>
            <person name="Barry K.W."/>
            <person name="Cichocki N."/>
            <person name="Veneault-Fourrey C."/>
            <person name="LaButti K."/>
            <person name="Lindquist E.A."/>
            <person name="Lipzen A."/>
            <person name="Lundell T."/>
            <person name="Morin E."/>
            <person name="Murat C."/>
            <person name="Riley R."/>
            <person name="Ohm R."/>
            <person name="Sun H."/>
            <person name="Tunlid A."/>
            <person name="Henrissat B."/>
            <person name="Grigoriev I.V."/>
            <person name="Hibbett D.S."/>
            <person name="Martin F."/>
        </authorList>
    </citation>
    <scope>NUCLEOTIDE SEQUENCE [LARGE SCALE GENOMIC DNA]</scope>
    <source>
        <strain evidence="2 3">SS14</strain>
    </source>
</reference>
<proteinExistence type="predicted"/>
<keyword evidence="3" id="KW-1185">Reference proteome</keyword>
<feature type="compositionally biased region" description="Pro residues" evidence="1">
    <location>
        <begin position="1"/>
        <end position="10"/>
    </location>
</feature>
<evidence type="ECO:0000313" key="3">
    <source>
        <dbReference type="Proteomes" id="UP000054279"/>
    </source>
</evidence>
<name>A0A0C9V084_SPHS4</name>
<dbReference type="EMBL" id="KN837194">
    <property type="protein sequence ID" value="KIJ35002.1"/>
    <property type="molecule type" value="Genomic_DNA"/>
</dbReference>
<feature type="compositionally biased region" description="Basic and acidic residues" evidence="1">
    <location>
        <begin position="58"/>
        <end position="83"/>
    </location>
</feature>
<dbReference type="HOGENOM" id="CLU_131674_0_0_1"/>
<dbReference type="Proteomes" id="UP000054279">
    <property type="component" value="Unassembled WGS sequence"/>
</dbReference>